<accession>A0ABD1X286</accession>
<name>A0ABD1X286_9LAMI</name>
<dbReference type="AlphaFoldDB" id="A0ABD1X286"/>
<gene>
    <name evidence="1" type="ORF">Fot_00830</name>
</gene>
<sequence>MSSVRNSVETVNAAATAIVSAESRVQPSTEQKRRWGSCWSLYWCFGSHKHSKRIGHAVLFPEPSAPVSVAPVAENLNHTATILLPFIAPPSSPTYFLQSDPPSATQSPSGLLSLTSLSINAYSPRWDCIDFYSWTLCSLRLN</sequence>
<dbReference type="PANTHER" id="PTHR31798:SF10">
    <property type="entry name" value="OS02G0822000 PROTEIN"/>
    <property type="match status" value="1"/>
</dbReference>
<keyword evidence="2" id="KW-1185">Reference proteome</keyword>
<dbReference type="EMBL" id="JBFOLJ010000001">
    <property type="protein sequence ID" value="KAL2556091.1"/>
    <property type="molecule type" value="Genomic_DNA"/>
</dbReference>
<evidence type="ECO:0000313" key="2">
    <source>
        <dbReference type="Proteomes" id="UP001604277"/>
    </source>
</evidence>
<reference evidence="2" key="1">
    <citation type="submission" date="2024-07" db="EMBL/GenBank/DDBJ databases">
        <title>Two chromosome-level genome assemblies of Korean endemic species Abeliophyllum distichum and Forsythia ovata (Oleaceae).</title>
        <authorList>
            <person name="Jang H."/>
        </authorList>
    </citation>
    <scope>NUCLEOTIDE SEQUENCE [LARGE SCALE GENOMIC DNA]</scope>
</reference>
<dbReference type="Proteomes" id="UP001604277">
    <property type="component" value="Unassembled WGS sequence"/>
</dbReference>
<comment type="caution">
    <text evidence="1">The sequence shown here is derived from an EMBL/GenBank/DDBJ whole genome shotgun (WGS) entry which is preliminary data.</text>
</comment>
<dbReference type="PANTHER" id="PTHR31798">
    <property type="entry name" value="HYDROXYPROLINE-RICH GLYCOPROTEIN-LIKE"/>
    <property type="match status" value="1"/>
</dbReference>
<dbReference type="InterPro" id="IPR040420">
    <property type="entry name" value="At1g76660-like"/>
</dbReference>
<evidence type="ECO:0000313" key="1">
    <source>
        <dbReference type="EMBL" id="KAL2556091.1"/>
    </source>
</evidence>
<protein>
    <submittedName>
        <fullName evidence="1">Hydroxyproline-rich glycoprotein family protein</fullName>
    </submittedName>
</protein>
<organism evidence="1 2">
    <name type="scientific">Forsythia ovata</name>
    <dbReference type="NCBI Taxonomy" id="205694"/>
    <lineage>
        <taxon>Eukaryota</taxon>
        <taxon>Viridiplantae</taxon>
        <taxon>Streptophyta</taxon>
        <taxon>Embryophyta</taxon>
        <taxon>Tracheophyta</taxon>
        <taxon>Spermatophyta</taxon>
        <taxon>Magnoliopsida</taxon>
        <taxon>eudicotyledons</taxon>
        <taxon>Gunneridae</taxon>
        <taxon>Pentapetalae</taxon>
        <taxon>asterids</taxon>
        <taxon>lamiids</taxon>
        <taxon>Lamiales</taxon>
        <taxon>Oleaceae</taxon>
        <taxon>Forsythieae</taxon>
        <taxon>Forsythia</taxon>
    </lineage>
</organism>
<proteinExistence type="predicted"/>